<dbReference type="AlphaFoldDB" id="A0A1R2BTE2"/>
<protein>
    <submittedName>
        <fullName evidence="2">Uncharacterized protein</fullName>
    </submittedName>
</protein>
<dbReference type="EMBL" id="MPUH01000439">
    <property type="protein sequence ID" value="OMJ80078.1"/>
    <property type="molecule type" value="Genomic_DNA"/>
</dbReference>
<proteinExistence type="predicted"/>
<feature type="coiled-coil region" evidence="1">
    <location>
        <begin position="10"/>
        <end position="44"/>
    </location>
</feature>
<evidence type="ECO:0000313" key="2">
    <source>
        <dbReference type="EMBL" id="OMJ80078.1"/>
    </source>
</evidence>
<dbReference type="Proteomes" id="UP000187209">
    <property type="component" value="Unassembled WGS sequence"/>
</dbReference>
<comment type="caution">
    <text evidence="2">The sequence shown here is derived from an EMBL/GenBank/DDBJ whole genome shotgun (WGS) entry which is preliminary data.</text>
</comment>
<keyword evidence="3" id="KW-1185">Reference proteome</keyword>
<accession>A0A1R2BTE2</accession>
<evidence type="ECO:0000256" key="1">
    <source>
        <dbReference type="SAM" id="Coils"/>
    </source>
</evidence>
<organism evidence="2 3">
    <name type="scientific">Stentor coeruleus</name>
    <dbReference type="NCBI Taxonomy" id="5963"/>
    <lineage>
        <taxon>Eukaryota</taxon>
        <taxon>Sar</taxon>
        <taxon>Alveolata</taxon>
        <taxon>Ciliophora</taxon>
        <taxon>Postciliodesmatophora</taxon>
        <taxon>Heterotrichea</taxon>
        <taxon>Heterotrichida</taxon>
        <taxon>Stentoridae</taxon>
        <taxon>Stentor</taxon>
    </lineage>
</organism>
<gene>
    <name evidence="2" type="ORF">SteCoe_19723</name>
</gene>
<keyword evidence="1" id="KW-0175">Coiled coil</keyword>
<sequence length="183" mass="21818">MLDSRLSGFFEECKKKSEKLIQEINALKAENIELEKLVKTTEVEAQAIEIKQNKVQVQYEQVKNLNRSHSYNYETTKERLTKASNDFCNITKAHQHQRANISKAENNFKDREEGLAYDKRERIKMNKERHRMMDEKIDRLKMEISAKEQLNGNMRMELLERELKDSYRVSNIMDQRRKYAAKA</sequence>
<reference evidence="2 3" key="1">
    <citation type="submission" date="2016-11" db="EMBL/GenBank/DDBJ databases">
        <title>The macronuclear genome of Stentor coeruleus: a giant cell with tiny introns.</title>
        <authorList>
            <person name="Slabodnick M."/>
            <person name="Ruby J.G."/>
            <person name="Reiff S.B."/>
            <person name="Swart E.C."/>
            <person name="Gosai S."/>
            <person name="Prabakaran S."/>
            <person name="Witkowska E."/>
            <person name="Larue G.E."/>
            <person name="Fisher S."/>
            <person name="Freeman R.M."/>
            <person name="Gunawardena J."/>
            <person name="Chu W."/>
            <person name="Stover N.A."/>
            <person name="Gregory B.D."/>
            <person name="Nowacki M."/>
            <person name="Derisi J."/>
            <person name="Roy S.W."/>
            <person name="Marshall W.F."/>
            <person name="Sood P."/>
        </authorList>
    </citation>
    <scope>NUCLEOTIDE SEQUENCE [LARGE SCALE GENOMIC DNA]</scope>
    <source>
        <strain evidence="2">WM001</strain>
    </source>
</reference>
<name>A0A1R2BTE2_9CILI</name>
<evidence type="ECO:0000313" key="3">
    <source>
        <dbReference type="Proteomes" id="UP000187209"/>
    </source>
</evidence>